<proteinExistence type="predicted"/>
<dbReference type="PATRIC" id="fig|1678840.3.peg.991"/>
<gene>
    <name evidence="1" type="ORF">ATC1_12412</name>
</gene>
<dbReference type="InterPro" id="IPR029061">
    <property type="entry name" value="THDP-binding"/>
</dbReference>
<organism evidence="1">
    <name type="scientific">Flexilinea flocculi</name>
    <dbReference type="NCBI Taxonomy" id="1678840"/>
    <lineage>
        <taxon>Bacteria</taxon>
        <taxon>Bacillati</taxon>
        <taxon>Chloroflexota</taxon>
        <taxon>Anaerolineae</taxon>
        <taxon>Anaerolineales</taxon>
        <taxon>Anaerolineaceae</taxon>
        <taxon>Flexilinea</taxon>
    </lineage>
</organism>
<evidence type="ECO:0000313" key="1">
    <source>
        <dbReference type="EMBL" id="GAP39875.1"/>
    </source>
</evidence>
<sequence length="61" mass="6525">MKKLMTGNEALARGAYEAGVKAATGYPGTPSSEILENIVQYKEIYAEWSTNEKTATEAAIG</sequence>
<dbReference type="SUPFAM" id="SSF52518">
    <property type="entry name" value="Thiamin diphosphate-binding fold (THDP-binding)"/>
    <property type="match status" value="1"/>
</dbReference>
<dbReference type="AlphaFoldDB" id="A0A0K8PCK4"/>
<dbReference type="Proteomes" id="UP000053370">
    <property type="component" value="Unassembled WGS sequence"/>
</dbReference>
<accession>A0A0K8PCK4</accession>
<dbReference type="Gene3D" id="3.40.50.970">
    <property type="match status" value="1"/>
</dbReference>
<protein>
    <recommendedName>
        <fullName evidence="3">Indolepyruvate ferredoxin oxidoreductase subunit alpha</fullName>
    </recommendedName>
</protein>
<name>A0A0K8PCK4_9CHLR</name>
<keyword evidence="2" id="KW-1185">Reference proteome</keyword>
<feature type="non-terminal residue" evidence="1">
    <location>
        <position position="61"/>
    </location>
</feature>
<evidence type="ECO:0008006" key="3">
    <source>
        <dbReference type="Google" id="ProtNLM"/>
    </source>
</evidence>
<evidence type="ECO:0000313" key="2">
    <source>
        <dbReference type="Proteomes" id="UP000053370"/>
    </source>
</evidence>
<dbReference type="EMBL" id="DF968180">
    <property type="protein sequence ID" value="GAP39875.1"/>
    <property type="molecule type" value="Genomic_DNA"/>
</dbReference>
<reference evidence="1" key="1">
    <citation type="journal article" date="2015" name="Genome Announc.">
        <title>Draft Genome Sequence of Anaerolineae Strain TC1, a Novel Isolate from a Methanogenic Wastewater Treatment System.</title>
        <authorList>
            <person name="Matsuura N."/>
            <person name="Tourlousse D.M."/>
            <person name="Sun L."/>
            <person name="Toyonaga M."/>
            <person name="Kuroda K."/>
            <person name="Ohashi A."/>
            <person name="Cruz R."/>
            <person name="Yamaguchi T."/>
            <person name="Sekiguchi Y."/>
        </authorList>
    </citation>
    <scope>NUCLEOTIDE SEQUENCE [LARGE SCALE GENOMIC DNA]</scope>
    <source>
        <strain evidence="1">TC1</strain>
    </source>
</reference>